<name>A0ACB9FPQ6_ARCLA</name>
<evidence type="ECO:0000313" key="2">
    <source>
        <dbReference type="Proteomes" id="UP001055879"/>
    </source>
</evidence>
<evidence type="ECO:0000313" key="1">
    <source>
        <dbReference type="EMBL" id="KAI3772780.1"/>
    </source>
</evidence>
<organism evidence="1 2">
    <name type="scientific">Arctium lappa</name>
    <name type="common">Greater burdock</name>
    <name type="synonym">Lappa major</name>
    <dbReference type="NCBI Taxonomy" id="4217"/>
    <lineage>
        <taxon>Eukaryota</taxon>
        <taxon>Viridiplantae</taxon>
        <taxon>Streptophyta</taxon>
        <taxon>Embryophyta</taxon>
        <taxon>Tracheophyta</taxon>
        <taxon>Spermatophyta</taxon>
        <taxon>Magnoliopsida</taxon>
        <taxon>eudicotyledons</taxon>
        <taxon>Gunneridae</taxon>
        <taxon>Pentapetalae</taxon>
        <taxon>asterids</taxon>
        <taxon>campanulids</taxon>
        <taxon>Asterales</taxon>
        <taxon>Asteraceae</taxon>
        <taxon>Carduoideae</taxon>
        <taxon>Cardueae</taxon>
        <taxon>Arctiinae</taxon>
        <taxon>Arctium</taxon>
    </lineage>
</organism>
<sequence>MTLEILSRTSLKTFHTIVSTNKDFNKLTYDPYFLHLYKQRNNIVSGFLVQHSDRGLSYSHEFAPSQQSADLDLGFLPRDARILATSEQGIMVFESPHFVVEDVSVASDGDHIPFDDVKMVKYEEKLALGCKARNGGWEIWVITGTRMNEEEWWEKKYAFEEKQEEMSLMHLNSFYDSETSVVVDYDTLVFYKFKKGSIIISKIRLSDYVLSNSIFSFRSDFEPVDFRGRC</sequence>
<accession>A0ACB9FPQ6</accession>
<dbReference type="Proteomes" id="UP001055879">
    <property type="component" value="Linkage Group LG01"/>
</dbReference>
<dbReference type="EMBL" id="CM042047">
    <property type="protein sequence ID" value="KAI3772780.1"/>
    <property type="molecule type" value="Genomic_DNA"/>
</dbReference>
<reference evidence="2" key="1">
    <citation type="journal article" date="2022" name="Mol. Ecol. Resour.">
        <title>The genomes of chicory, endive, great burdock and yacon provide insights into Asteraceae palaeo-polyploidization history and plant inulin production.</title>
        <authorList>
            <person name="Fan W."/>
            <person name="Wang S."/>
            <person name="Wang H."/>
            <person name="Wang A."/>
            <person name="Jiang F."/>
            <person name="Liu H."/>
            <person name="Zhao H."/>
            <person name="Xu D."/>
            <person name="Zhang Y."/>
        </authorList>
    </citation>
    <scope>NUCLEOTIDE SEQUENCE [LARGE SCALE GENOMIC DNA]</scope>
    <source>
        <strain evidence="2">cv. Niubang</strain>
    </source>
</reference>
<keyword evidence="2" id="KW-1185">Reference proteome</keyword>
<gene>
    <name evidence="1" type="ORF">L6452_03973</name>
</gene>
<comment type="caution">
    <text evidence="1">The sequence shown here is derived from an EMBL/GenBank/DDBJ whole genome shotgun (WGS) entry which is preliminary data.</text>
</comment>
<protein>
    <submittedName>
        <fullName evidence="1">Uncharacterized protein</fullName>
    </submittedName>
</protein>
<proteinExistence type="predicted"/>
<reference evidence="1 2" key="2">
    <citation type="journal article" date="2022" name="Mol. Ecol. Resour.">
        <title>The genomes of chicory, endive, great burdock and yacon provide insights into Asteraceae paleo-polyploidization history and plant inulin production.</title>
        <authorList>
            <person name="Fan W."/>
            <person name="Wang S."/>
            <person name="Wang H."/>
            <person name="Wang A."/>
            <person name="Jiang F."/>
            <person name="Liu H."/>
            <person name="Zhao H."/>
            <person name="Xu D."/>
            <person name="Zhang Y."/>
        </authorList>
    </citation>
    <scope>NUCLEOTIDE SEQUENCE [LARGE SCALE GENOMIC DNA]</scope>
    <source>
        <strain evidence="2">cv. Niubang</strain>
    </source>
</reference>